<comment type="caution">
    <text evidence="1">The sequence shown here is derived from an EMBL/GenBank/DDBJ whole genome shotgun (WGS) entry which is preliminary data.</text>
</comment>
<evidence type="ECO:0008006" key="3">
    <source>
        <dbReference type="Google" id="ProtNLM"/>
    </source>
</evidence>
<dbReference type="InterPro" id="IPR014729">
    <property type="entry name" value="Rossmann-like_a/b/a_fold"/>
</dbReference>
<evidence type="ECO:0000313" key="1">
    <source>
        <dbReference type="EMBL" id="MDR7086678.1"/>
    </source>
</evidence>
<dbReference type="EMBL" id="JAVDWH010000001">
    <property type="protein sequence ID" value="MDR7086678.1"/>
    <property type="molecule type" value="Genomic_DNA"/>
</dbReference>
<reference evidence="1 2" key="1">
    <citation type="submission" date="2023-07" db="EMBL/GenBank/DDBJ databases">
        <title>Sorghum-associated microbial communities from plants grown in Nebraska, USA.</title>
        <authorList>
            <person name="Schachtman D."/>
        </authorList>
    </citation>
    <scope>NUCLEOTIDE SEQUENCE [LARGE SCALE GENOMIC DNA]</scope>
    <source>
        <strain evidence="1 2">BE248</strain>
    </source>
</reference>
<proteinExistence type="predicted"/>
<organism evidence="1 2">
    <name type="scientific">Aeromicrobium panaciterrae</name>
    <dbReference type="NCBI Taxonomy" id="363861"/>
    <lineage>
        <taxon>Bacteria</taxon>
        <taxon>Bacillati</taxon>
        <taxon>Actinomycetota</taxon>
        <taxon>Actinomycetes</taxon>
        <taxon>Propionibacteriales</taxon>
        <taxon>Nocardioidaceae</taxon>
        <taxon>Aeromicrobium</taxon>
    </lineage>
</organism>
<dbReference type="SUPFAM" id="SSF52402">
    <property type="entry name" value="Adenine nucleotide alpha hydrolases-like"/>
    <property type="match status" value="1"/>
</dbReference>
<evidence type="ECO:0000313" key="2">
    <source>
        <dbReference type="Proteomes" id="UP001257739"/>
    </source>
</evidence>
<name>A0ABU1UNC2_9ACTN</name>
<keyword evidence="2" id="KW-1185">Reference proteome</keyword>
<protein>
    <recommendedName>
        <fullName evidence="3">Indole-3-glycerol phosphate synthase</fullName>
    </recommendedName>
</protein>
<sequence>MYDVALLIERQLNDLDADQIIALHEGLEDTVRYHLLLPVQPSAAVLTASMGTLGGQVPLTEPDILEDVQHEIVQAGQAELDASAALIAARGADVTSLLTEEDPIDALIAMVKDTGSDEVIILTEPHIVKEFLQIDWTSRAQRKLDVPSIHLLEHVPFDAQR</sequence>
<dbReference type="Gene3D" id="3.40.50.620">
    <property type="entry name" value="HUPs"/>
    <property type="match status" value="1"/>
</dbReference>
<dbReference type="Proteomes" id="UP001257739">
    <property type="component" value="Unassembled WGS sequence"/>
</dbReference>
<accession>A0ABU1UNC2</accession>
<dbReference type="RefSeq" id="WP_309968990.1">
    <property type="nucleotide sequence ID" value="NZ_JAVDWH010000001.1"/>
</dbReference>
<gene>
    <name evidence="1" type="ORF">J2X11_001517</name>
</gene>